<evidence type="ECO:0000256" key="2">
    <source>
        <dbReference type="ARBA" id="ARBA00023015"/>
    </source>
</evidence>
<comment type="similarity">
    <text evidence="1">Belongs to the LysR transcriptional regulatory family.</text>
</comment>
<dbReference type="EMBL" id="AM412319">
    <property type="protein sequence ID" value="CAL80827.1"/>
    <property type="molecule type" value="Genomic_DNA"/>
</dbReference>
<dbReference type="GO" id="GO:0003677">
    <property type="term" value="F:DNA binding"/>
    <property type="evidence" value="ECO:0007669"/>
    <property type="project" value="UniProtKB-KW"/>
</dbReference>
<dbReference type="GO" id="GO:0003700">
    <property type="term" value="F:DNA-binding transcription factor activity"/>
    <property type="evidence" value="ECO:0007669"/>
    <property type="project" value="InterPro"/>
</dbReference>
<dbReference type="InterPro" id="IPR005119">
    <property type="entry name" value="LysR_subst-bd"/>
</dbReference>
<dbReference type="AlphaFoldDB" id="A8KCJ5"/>
<dbReference type="SUPFAM" id="SSF53850">
    <property type="entry name" value="Periplasmic binding protein-like II"/>
    <property type="match status" value="1"/>
</dbReference>
<dbReference type="CDD" id="cd08422">
    <property type="entry name" value="PBP2_CrgA_like"/>
    <property type="match status" value="1"/>
</dbReference>
<accession>A8KCJ5</accession>
<dbReference type="InterPro" id="IPR036390">
    <property type="entry name" value="WH_DNA-bd_sf"/>
</dbReference>
<evidence type="ECO:0000256" key="3">
    <source>
        <dbReference type="ARBA" id="ARBA00023125"/>
    </source>
</evidence>
<keyword evidence="2" id="KW-0805">Transcription regulation</keyword>
<reference evidence="7" key="1">
    <citation type="journal article" date="2007" name="Environ. Microbiol.">
        <title>Identification of genes involved in the biosynthesis of the cytotoxic compound glidobactin from a soil bacterium.</title>
        <authorList>
            <person name="Schellenberg B."/>
            <person name="Bigler L."/>
            <person name="Dudler R."/>
        </authorList>
    </citation>
    <scope>NUCLEOTIDE SEQUENCE</scope>
    <source>
        <strain evidence="7">Type strain: K481-B101</strain>
    </source>
</reference>
<organism evidence="7">
    <name type="scientific">Caldimonas brevitalea</name>
    <dbReference type="NCBI Taxonomy" id="413882"/>
    <lineage>
        <taxon>Bacteria</taxon>
        <taxon>Pseudomonadati</taxon>
        <taxon>Pseudomonadota</taxon>
        <taxon>Betaproteobacteria</taxon>
        <taxon>Burkholderiales</taxon>
        <taxon>Sphaerotilaceae</taxon>
        <taxon>Caldimonas</taxon>
    </lineage>
</organism>
<gene>
    <name evidence="6" type="ORF">AAW51_2383</name>
</gene>
<reference evidence="6 8" key="2">
    <citation type="submission" date="2015-05" db="EMBL/GenBank/DDBJ databases">
        <authorList>
            <person name="Tang B."/>
            <person name="Yu Y."/>
        </authorList>
    </citation>
    <scope>NUCLEOTIDE SEQUENCE [LARGE SCALE GENOMIC DNA]</scope>
    <source>
        <strain evidence="6 8">DSM 7029</strain>
    </source>
</reference>
<dbReference type="Pfam" id="PF03466">
    <property type="entry name" value="LysR_substrate"/>
    <property type="match status" value="1"/>
</dbReference>
<feature type="domain" description="HTH lysR-type" evidence="5">
    <location>
        <begin position="1"/>
        <end position="59"/>
    </location>
</feature>
<dbReference type="PANTHER" id="PTHR30537:SF5">
    <property type="entry name" value="HTH-TYPE TRANSCRIPTIONAL ACTIVATOR TTDR-RELATED"/>
    <property type="match status" value="1"/>
</dbReference>
<dbReference type="InterPro" id="IPR000847">
    <property type="entry name" value="LysR_HTH_N"/>
</dbReference>
<evidence type="ECO:0000313" key="6">
    <source>
        <dbReference type="EMBL" id="AKJ29074.1"/>
    </source>
</evidence>
<dbReference type="PROSITE" id="PS50931">
    <property type="entry name" value="HTH_LYSR"/>
    <property type="match status" value="1"/>
</dbReference>
<dbReference type="RefSeq" id="WP_053013496.1">
    <property type="nucleotide sequence ID" value="NZ_CP011371.1"/>
</dbReference>
<evidence type="ECO:0000256" key="1">
    <source>
        <dbReference type="ARBA" id="ARBA00009437"/>
    </source>
</evidence>
<dbReference type="STRING" id="413882.AAW51_2383"/>
<dbReference type="PANTHER" id="PTHR30537">
    <property type="entry name" value="HTH-TYPE TRANSCRIPTIONAL REGULATOR"/>
    <property type="match status" value="1"/>
</dbReference>
<dbReference type="Gene3D" id="3.40.190.290">
    <property type="match status" value="1"/>
</dbReference>
<dbReference type="Pfam" id="PF00126">
    <property type="entry name" value="HTH_1"/>
    <property type="match status" value="1"/>
</dbReference>
<dbReference type="Gene3D" id="1.10.10.10">
    <property type="entry name" value="Winged helix-like DNA-binding domain superfamily/Winged helix DNA-binding domain"/>
    <property type="match status" value="1"/>
</dbReference>
<protein>
    <submittedName>
        <fullName evidence="7">LysR:LysR substrate binding domain</fullName>
    </submittedName>
    <submittedName>
        <fullName evidence="6">Transcriptional regulator, LysR family</fullName>
    </submittedName>
</protein>
<evidence type="ECO:0000313" key="8">
    <source>
        <dbReference type="Proteomes" id="UP000035352"/>
    </source>
</evidence>
<proteinExistence type="inferred from homology"/>
<dbReference type="OrthoDB" id="9786526at2"/>
<evidence type="ECO:0000313" key="7">
    <source>
        <dbReference type="EMBL" id="CAL80827.1"/>
    </source>
</evidence>
<dbReference type="EMBL" id="CP011371">
    <property type="protein sequence ID" value="AKJ29074.1"/>
    <property type="molecule type" value="Genomic_DNA"/>
</dbReference>
<evidence type="ECO:0000259" key="5">
    <source>
        <dbReference type="PROSITE" id="PS50931"/>
    </source>
</evidence>
<keyword evidence="8" id="KW-1185">Reference proteome</keyword>
<dbReference type="SUPFAM" id="SSF46785">
    <property type="entry name" value="Winged helix' DNA-binding domain"/>
    <property type="match status" value="1"/>
</dbReference>
<sequence length="344" mass="37345">MDKLHALSVFTKVVDTGSFSRAASALGLTSAALSRTLAGLEAELGARLLQRTTRRLALTVAGEIYLDRARRILREVDEADAAVAAMAAEPRGKLRLVGPSAFLVYEVARRLPAFTERYPGVSLEVTPRGYGLDVDSRYDVSIEIAKEDSRLQDDLAVRQLVQTHLIPCASPSYLRRTGPVAHPRELLERDCLVADVPGVPQVWRFERDNEAIELEPRIALQARHGESLLAAALAGMGIASLPTFMVRHALQRGALVRLLPEWRTTPYTLYAAMPDHGPNPGSTQAFVHFLVTSFGGRPDDPWLVACTTPPARIDPSTGQGRRATHVGPAELAGRPALLSLSADV</sequence>
<keyword evidence="3" id="KW-0238">DNA-binding</keyword>
<dbReference type="InterPro" id="IPR058163">
    <property type="entry name" value="LysR-type_TF_proteobact-type"/>
</dbReference>
<dbReference type="FunFam" id="1.10.10.10:FF:000001">
    <property type="entry name" value="LysR family transcriptional regulator"/>
    <property type="match status" value="1"/>
</dbReference>
<dbReference type="InterPro" id="IPR036388">
    <property type="entry name" value="WH-like_DNA-bd_sf"/>
</dbReference>
<dbReference type="KEGG" id="pbh:AAW51_2383"/>
<evidence type="ECO:0000256" key="4">
    <source>
        <dbReference type="ARBA" id="ARBA00023163"/>
    </source>
</evidence>
<name>A8KCJ5_9BURK</name>
<dbReference type="Proteomes" id="UP000035352">
    <property type="component" value="Chromosome"/>
</dbReference>
<keyword evidence="4" id="KW-0804">Transcription</keyword>